<dbReference type="PATRIC" id="fig|1604004.4.peg.2305"/>
<dbReference type="EMBL" id="CP008875">
    <property type="protein sequence ID" value="AKH98659.1"/>
    <property type="molecule type" value="Genomic_DNA"/>
</dbReference>
<dbReference type="PROSITE" id="PS50109">
    <property type="entry name" value="HIS_KIN"/>
    <property type="match status" value="1"/>
</dbReference>
<dbReference type="GO" id="GO:0016301">
    <property type="term" value="F:kinase activity"/>
    <property type="evidence" value="ECO:0007669"/>
    <property type="project" value="UniProtKB-KW"/>
</dbReference>
<dbReference type="Proteomes" id="UP000069906">
    <property type="component" value="Plasmid pHSR2-01"/>
</dbReference>
<dbReference type="InterPro" id="IPR052155">
    <property type="entry name" value="Biofilm_reg_signaling"/>
</dbReference>
<evidence type="ECO:0000313" key="6">
    <source>
        <dbReference type="Proteomes" id="UP000069906"/>
    </source>
</evidence>
<dbReference type="PROSITE" id="PS50113">
    <property type="entry name" value="PAC"/>
    <property type="match status" value="2"/>
</dbReference>
<keyword evidence="6" id="KW-1185">Reference proteome</keyword>
<dbReference type="Pfam" id="PF02518">
    <property type="entry name" value="HATPase_c"/>
    <property type="match status" value="1"/>
</dbReference>
<dbReference type="InterPro" id="IPR013767">
    <property type="entry name" value="PAS_fold"/>
</dbReference>
<dbReference type="SMART" id="SM00387">
    <property type="entry name" value="HATPase_c"/>
    <property type="match status" value="1"/>
</dbReference>
<keyword evidence="5" id="KW-0614">Plasmid</keyword>
<feature type="domain" description="PAC" evidence="4">
    <location>
        <begin position="233"/>
        <end position="287"/>
    </location>
</feature>
<evidence type="ECO:0000313" key="5">
    <source>
        <dbReference type="EMBL" id="AKH98659.1"/>
    </source>
</evidence>
<accession>A0A0F7PGH0</accession>
<dbReference type="InterPro" id="IPR003594">
    <property type="entry name" value="HATPase_dom"/>
</dbReference>
<dbReference type="InterPro" id="IPR036890">
    <property type="entry name" value="HATPase_C_sf"/>
</dbReference>
<dbReference type="InterPro" id="IPR000014">
    <property type="entry name" value="PAS"/>
</dbReference>
<dbReference type="InterPro" id="IPR005467">
    <property type="entry name" value="His_kinase_dom"/>
</dbReference>
<dbReference type="Gene3D" id="3.30.450.20">
    <property type="entry name" value="PAS domain"/>
    <property type="match status" value="3"/>
</dbReference>
<dbReference type="GO" id="GO:0006355">
    <property type="term" value="P:regulation of DNA-templated transcription"/>
    <property type="evidence" value="ECO:0007669"/>
    <property type="project" value="InterPro"/>
</dbReference>
<feature type="domain" description="PAS" evidence="3">
    <location>
        <begin position="32"/>
        <end position="104"/>
    </location>
</feature>
<keyword evidence="5" id="KW-0808">Transferase</keyword>
<dbReference type="CDD" id="cd00130">
    <property type="entry name" value="PAS"/>
    <property type="match status" value="3"/>
</dbReference>
<dbReference type="SMART" id="SM00091">
    <property type="entry name" value="PAS"/>
    <property type="match status" value="3"/>
</dbReference>
<dbReference type="Pfam" id="PF13426">
    <property type="entry name" value="PAS_9"/>
    <property type="match status" value="1"/>
</dbReference>
<proteinExistence type="predicted"/>
<evidence type="ECO:0000259" key="2">
    <source>
        <dbReference type="PROSITE" id="PS50109"/>
    </source>
</evidence>
<feature type="domain" description="Histidine kinase" evidence="2">
    <location>
        <begin position="416"/>
        <end position="617"/>
    </location>
</feature>
<dbReference type="Gene3D" id="3.30.565.10">
    <property type="entry name" value="Histidine kinase-like ATPase, C-terminal domain"/>
    <property type="match status" value="1"/>
</dbReference>
<feature type="domain" description="PAS" evidence="3">
    <location>
        <begin position="162"/>
        <end position="209"/>
    </location>
</feature>
<dbReference type="NCBIfam" id="TIGR00229">
    <property type="entry name" value="sensory_box"/>
    <property type="match status" value="3"/>
</dbReference>
<dbReference type="InterPro" id="IPR004358">
    <property type="entry name" value="Sig_transdc_His_kin-like_C"/>
</dbReference>
<name>A0A0F7PGH0_9EURY</name>
<evidence type="ECO:0000259" key="4">
    <source>
        <dbReference type="PROSITE" id="PS50113"/>
    </source>
</evidence>
<dbReference type="InterPro" id="IPR001610">
    <property type="entry name" value="PAC"/>
</dbReference>
<dbReference type="SUPFAM" id="SSF55785">
    <property type="entry name" value="PYP-like sensor domain (PAS domain)"/>
    <property type="match status" value="3"/>
</dbReference>
<dbReference type="InterPro" id="IPR000700">
    <property type="entry name" value="PAS-assoc_C"/>
</dbReference>
<keyword evidence="5" id="KW-0418">Kinase</keyword>
<evidence type="ECO:0000256" key="1">
    <source>
        <dbReference type="SAM" id="MobiDB-lite"/>
    </source>
</evidence>
<reference evidence="5 6" key="1">
    <citation type="submission" date="2014-06" db="EMBL/GenBank/DDBJ databases">
        <title>Secret life of haloarchaea: discovery of obligatory anaerobic haloarchaea growing by dissimilatory sulfur reduction.</title>
        <authorList>
            <person name="Sorokin D.Y."/>
            <person name="Kublanov I.V."/>
            <person name="Gavrilov S.N."/>
            <person name="Ferrer M."/>
            <person name="Golyshin P.N."/>
            <person name="Messina E."/>
            <person name="La Cono V."/>
            <person name="Yakimov M.M."/>
        </authorList>
    </citation>
    <scope>NUCLEOTIDE SEQUENCE [LARGE SCALE GENOMIC DNA]</scope>
    <source>
        <strain evidence="5 6">HSR2</strain>
        <plasmid evidence="5 6">pHSR2-01</plasmid>
    </source>
</reference>
<organism evidence="5 6">
    <name type="scientific">Halanaeroarchaeum sulfurireducens</name>
    <dbReference type="NCBI Taxonomy" id="1604004"/>
    <lineage>
        <taxon>Archaea</taxon>
        <taxon>Methanobacteriati</taxon>
        <taxon>Methanobacteriota</taxon>
        <taxon>Stenosarchaea group</taxon>
        <taxon>Halobacteria</taxon>
        <taxon>Halobacteriales</taxon>
        <taxon>Halobacteriaceae</taxon>
        <taxon>Halanaeroarchaeum</taxon>
    </lineage>
</organism>
<feature type="compositionally biased region" description="Polar residues" evidence="1">
    <location>
        <begin position="598"/>
        <end position="608"/>
    </location>
</feature>
<dbReference type="PANTHER" id="PTHR44757">
    <property type="entry name" value="DIGUANYLATE CYCLASE DGCP"/>
    <property type="match status" value="1"/>
</dbReference>
<feature type="region of interest" description="Disordered" evidence="1">
    <location>
        <begin position="598"/>
        <end position="617"/>
    </location>
</feature>
<dbReference type="KEGG" id="hsu:HLASF_3033"/>
<dbReference type="PANTHER" id="PTHR44757:SF2">
    <property type="entry name" value="BIOFILM ARCHITECTURE MAINTENANCE PROTEIN MBAA"/>
    <property type="match status" value="1"/>
</dbReference>
<feature type="domain" description="PAC" evidence="4">
    <location>
        <begin position="360"/>
        <end position="412"/>
    </location>
</feature>
<feature type="domain" description="PAS" evidence="3">
    <location>
        <begin position="284"/>
        <end position="357"/>
    </location>
</feature>
<dbReference type="PRINTS" id="PR00344">
    <property type="entry name" value="BCTRLSENSOR"/>
</dbReference>
<sequence>MPTTKTEFAWQLRNLARQRRQSQQLAKRERQVRSKYQNLVNTAPDAIIVADADTGKIIETNPATEALVGYTRDELQGRDILTLHPEDEGEKYQQLFTSHVFEAEGGSATRSHLSDGSRIHVTTKDGTKIPVEINARVTEFEDQTLITGIFRDISNRVERIENLESFKEAAETTDVAIFWTDRDGVIQYANPAFEDQTGYAVEEAVGQKLSTLKSGSQSNAFYDDMWETLMDGETWQGEIVNERKNGDRYAVEQRVSPIVGENGHIERFVSVAVDVTDRKRRENKLHRRSRALESAPVGILITDPDQDDNPLIYVNDAVEDITGHSREELVGENARILQGENTDPEKVAEFRNAVENGESVSLELRNYRKDGTEFWNKMAIAPVRDDDGTVMNWVGFQQDVTERKQRMTQLNVMNRLLRHNMRNDLNVIQGRAKLLADNLPAKNQDSVEAIVKNSEELADLAEKGRVITTLLQDRPKREEIDVETRVRTVASDIQGDHPAADITVEAQGNTVATPSTEIDKAIRELIENAIIHNDQETPTVAVEITGQDESVEVEVRDTGPTISDADRGSLLGEDPSQLQHGSGLGLWLINIAATRSGGSVSYEENSPRGNRIQLRLP</sequence>
<dbReference type="SMART" id="SM00086">
    <property type="entry name" value="PAC"/>
    <property type="match status" value="3"/>
</dbReference>
<dbReference type="PROSITE" id="PS50112">
    <property type="entry name" value="PAS"/>
    <property type="match status" value="3"/>
</dbReference>
<evidence type="ECO:0000259" key="3">
    <source>
        <dbReference type="PROSITE" id="PS50112"/>
    </source>
</evidence>
<dbReference type="SUPFAM" id="SSF55874">
    <property type="entry name" value="ATPase domain of HSP90 chaperone/DNA topoisomerase II/histidine kinase"/>
    <property type="match status" value="1"/>
</dbReference>
<dbReference type="Pfam" id="PF00989">
    <property type="entry name" value="PAS"/>
    <property type="match status" value="2"/>
</dbReference>
<dbReference type="AlphaFoldDB" id="A0A0F7PGH0"/>
<gene>
    <name evidence="5" type="ORF">HLASF_3033</name>
</gene>
<protein>
    <submittedName>
        <fullName evidence="5">PAS/PAC sensor signal transduction histidine kinase</fullName>
    </submittedName>
</protein>
<dbReference type="HOGENOM" id="CLU_000445_114_58_2"/>
<geneLocation type="plasmid" evidence="5 6">
    <name>pHSR2-01</name>
</geneLocation>
<dbReference type="InterPro" id="IPR035965">
    <property type="entry name" value="PAS-like_dom_sf"/>
</dbReference>